<evidence type="ECO:0000259" key="4">
    <source>
        <dbReference type="PROSITE" id="PS51034"/>
    </source>
</evidence>
<dbReference type="OrthoDB" id="6139674at2759"/>
<evidence type="ECO:0000313" key="6">
    <source>
        <dbReference type="Proteomes" id="UP000271098"/>
    </source>
</evidence>
<keyword evidence="2" id="KW-0732">Signal</keyword>
<gene>
    <name evidence="5" type="ORF">GPUH_LOCUS12865</name>
</gene>
<accession>A0A183DVX4</accession>
<evidence type="ECO:0000256" key="1">
    <source>
        <dbReference type="ARBA" id="ARBA00022460"/>
    </source>
</evidence>
<keyword evidence="1" id="KW-0193">Cuticle</keyword>
<dbReference type="PANTHER" id="PTHR22907">
    <property type="entry name" value="GH04558P"/>
    <property type="match status" value="1"/>
</dbReference>
<evidence type="ECO:0000313" key="5">
    <source>
        <dbReference type="EMBL" id="VDN21178.1"/>
    </source>
</evidence>
<name>A0A183DVX4_9BILA</name>
<dbReference type="EMBL" id="UYRT01079671">
    <property type="protein sequence ID" value="VDN21178.1"/>
    <property type="molecule type" value="Genomic_DNA"/>
</dbReference>
<evidence type="ECO:0000256" key="2">
    <source>
        <dbReference type="ARBA" id="ARBA00022729"/>
    </source>
</evidence>
<dbReference type="PANTHER" id="PTHR22907:SF58">
    <property type="entry name" value="ZP DOMAIN-CONTAINING PROTEIN"/>
    <property type="match status" value="1"/>
</dbReference>
<sequence length="243" mass="26628">MSDKCHLDYTRNPLYEPFLFHVPYRSGCNVKREKQSDPPGINYHVVIIVQHHYLFLTEADKAYSVNCFYRGNYENVVQDMEVSGLSPTKLSNSEVVPDCVYEVLKNSVAGEPKNTVCSFIPVLFVILVASRLRSSMNGVPAFKFAEQLVVHFQCKITLCTKEENGCEGITPPACKLITNPNVDTITGDDDGGKAPGISYGEEPSENDSGGGDGAPAPQPSAPPADEQLQYEVTQEGMSMQNAL</sequence>
<dbReference type="AlphaFoldDB" id="A0A183DVX4"/>
<dbReference type="SMART" id="SM00241">
    <property type="entry name" value="ZP"/>
    <property type="match status" value="1"/>
</dbReference>
<reference evidence="5 6" key="2">
    <citation type="submission" date="2018-11" db="EMBL/GenBank/DDBJ databases">
        <authorList>
            <consortium name="Pathogen Informatics"/>
        </authorList>
    </citation>
    <scope>NUCLEOTIDE SEQUENCE [LARGE SCALE GENOMIC DNA]</scope>
</reference>
<dbReference type="PROSITE" id="PS51034">
    <property type="entry name" value="ZP_2"/>
    <property type="match status" value="1"/>
</dbReference>
<dbReference type="GO" id="GO:0042302">
    <property type="term" value="F:structural constituent of cuticle"/>
    <property type="evidence" value="ECO:0007669"/>
    <property type="project" value="UniProtKB-KW"/>
</dbReference>
<keyword evidence="6" id="KW-1185">Reference proteome</keyword>
<reference evidence="7" key="1">
    <citation type="submission" date="2016-06" db="UniProtKB">
        <authorList>
            <consortium name="WormBaseParasite"/>
        </authorList>
    </citation>
    <scope>IDENTIFICATION</scope>
</reference>
<dbReference type="WBParaSite" id="GPUH_0001287901-mRNA-1">
    <property type="protein sequence ID" value="GPUH_0001287901-mRNA-1"/>
    <property type="gene ID" value="GPUH_0001287901"/>
</dbReference>
<feature type="compositionally biased region" description="Polar residues" evidence="3">
    <location>
        <begin position="230"/>
        <end position="243"/>
    </location>
</feature>
<organism evidence="7">
    <name type="scientific">Gongylonema pulchrum</name>
    <dbReference type="NCBI Taxonomy" id="637853"/>
    <lineage>
        <taxon>Eukaryota</taxon>
        <taxon>Metazoa</taxon>
        <taxon>Ecdysozoa</taxon>
        <taxon>Nematoda</taxon>
        <taxon>Chromadorea</taxon>
        <taxon>Rhabditida</taxon>
        <taxon>Spirurina</taxon>
        <taxon>Spiruromorpha</taxon>
        <taxon>Spiruroidea</taxon>
        <taxon>Gongylonematidae</taxon>
        <taxon>Gongylonema</taxon>
    </lineage>
</organism>
<dbReference type="Pfam" id="PF25057">
    <property type="entry name" value="CUT_N"/>
    <property type="match status" value="1"/>
</dbReference>
<evidence type="ECO:0000256" key="3">
    <source>
        <dbReference type="SAM" id="MobiDB-lite"/>
    </source>
</evidence>
<feature type="region of interest" description="Disordered" evidence="3">
    <location>
        <begin position="185"/>
        <end position="243"/>
    </location>
</feature>
<feature type="domain" description="ZP" evidence="4">
    <location>
        <begin position="1"/>
        <end position="243"/>
    </location>
</feature>
<protein>
    <submittedName>
        <fullName evidence="7">ZP domain-containing protein</fullName>
    </submittedName>
</protein>
<proteinExistence type="predicted"/>
<dbReference type="InterPro" id="IPR001507">
    <property type="entry name" value="ZP_dom"/>
</dbReference>
<dbReference type="InterPro" id="IPR051962">
    <property type="entry name" value="Cuticlin"/>
</dbReference>
<evidence type="ECO:0000313" key="7">
    <source>
        <dbReference type="WBParaSite" id="GPUH_0001287901-mRNA-1"/>
    </source>
</evidence>
<dbReference type="InterPro" id="IPR056953">
    <property type="entry name" value="CUT_N"/>
</dbReference>
<dbReference type="Proteomes" id="UP000271098">
    <property type="component" value="Unassembled WGS sequence"/>
</dbReference>